<dbReference type="Gene3D" id="2.10.70.100">
    <property type="match status" value="1"/>
</dbReference>
<accession>A0A561XPT9</accession>
<dbReference type="Proteomes" id="UP000321485">
    <property type="component" value="Unassembled WGS sequence"/>
</dbReference>
<evidence type="ECO:0000313" key="7">
    <source>
        <dbReference type="Proteomes" id="UP000321485"/>
    </source>
</evidence>
<dbReference type="SMART" id="SM00052">
    <property type="entry name" value="EAL"/>
    <property type="match status" value="1"/>
</dbReference>
<reference evidence="6 7" key="1">
    <citation type="journal article" date="2015" name="Stand. Genomic Sci.">
        <title>Genomic Encyclopedia of Bacterial and Archaeal Type Strains, Phase III: the genomes of soil and plant-associated and newly described type strains.</title>
        <authorList>
            <person name="Whitman W.B."/>
            <person name="Woyke T."/>
            <person name="Klenk H.P."/>
            <person name="Zhou Y."/>
            <person name="Lilburn T.G."/>
            <person name="Beck B.J."/>
            <person name="De Vos P."/>
            <person name="Vandamme P."/>
            <person name="Eisen J.A."/>
            <person name="Garrity G."/>
            <person name="Hugenholtz P."/>
            <person name="Kyrpides N.C."/>
        </authorList>
    </citation>
    <scope>NUCLEOTIDE SEQUENCE [LARGE SCALE GENOMIC DNA]</scope>
    <source>
        <strain evidence="6 7">DSM 64</strain>
    </source>
</reference>
<dbReference type="InterPro" id="IPR000700">
    <property type="entry name" value="PAS-assoc_C"/>
</dbReference>
<dbReference type="PROSITE" id="PS50112">
    <property type="entry name" value="PAS"/>
    <property type="match status" value="2"/>
</dbReference>
<keyword evidence="1" id="KW-1133">Transmembrane helix</keyword>
<dbReference type="InterPro" id="IPR043128">
    <property type="entry name" value="Rev_trsase/Diguanyl_cyclase"/>
</dbReference>
<dbReference type="InterPro" id="IPR000014">
    <property type="entry name" value="PAS"/>
</dbReference>
<keyword evidence="1" id="KW-0472">Membrane</keyword>
<protein>
    <submittedName>
        <fullName evidence="6">Diguanylate cyclase/phosphodiesterase with PAS/PAC sensor(S)</fullName>
    </submittedName>
</protein>
<feature type="transmembrane region" description="Helical" evidence="1">
    <location>
        <begin position="161"/>
        <end position="179"/>
    </location>
</feature>
<comment type="caution">
    <text evidence="6">The sequence shown here is derived from an EMBL/GenBank/DDBJ whole genome shotgun (WGS) entry which is preliminary data.</text>
</comment>
<dbReference type="PROSITE" id="PS50113">
    <property type="entry name" value="PAC"/>
    <property type="match status" value="3"/>
</dbReference>
<sequence>MGNNTLLAGTALMLLLLVPVWLSPQESLHPSRRTLILLGVAGGLVSIAAFEALRWNAPELHIVAYPTATAFVALFFGVPAAAITAVLALQAALWTDTSAVWPATTVLGGALATGWAWRSLSQRWAWPDWAPLAGLTLTLPLVVSLVTTATSTAPEGTSNMHWHHGAGVLMLGIGWLVIASRARAELARNEIQQTLGQQEHQLRLALDALGGGRWEWDVVERRFFCDGRFYEAYGITSADLKSPDLWQRWYARRHPLDAERNASKLARAMDGAEESYEAEFRVMDTQGRWRWLMSRGTVARRDAQGRPASLIGMDVDISAHREAEEALQSAEAKYTTFYQTLPDPAGITRIADGRYIDVNPAFCELLGFTREEVLGRTSSELHIWANEHERKRLLDTYQREGKVDRLPLVAQSKGVQVPGLMSARSVLVNGENCFVFVFHDMTEAQRTSDELRALYNQLQQAGRLARLGAWEDERGRGLVYWSDVCFDIHGLSPNQPPPSDYIDRHVAPQYREPLREKFRQSIRSRAEWSMEMEVYHADGHLFWVRARGEPVIENGRVVRVRGVMQDIDEAKRAEQRLRQSEERFSRIFHLMPYPMGLSHRSDGRYVDLNPAWVDMLGIPREEAIGRTAVELGIFTAEDRQRLMEQVSQTGHLSDYEVTLNVRNGPRRTVLQSMRATEFDGEPCWLFSVHDITDRKRNEVQVREREALLSLTISAASLGLWDWDLQTGLVTGDRRWRAMRGLPVTGDTSAAVQWTTAIAPDDIDRITTELSRHTAHLGTPFDATWRLNQPNEPVRWVRNLGKIVGFDEQGRPARMLGVAIDVTPQREQEVMLQRLALYDALTGLPNRVLLARKLQECMAQARDTGKQLGVAYLDLDGFKPVNDRLGHGAGDRLLVVVAGRLTRALQPLDTVARLGGDEFVILMPGLGSVSDCERMLERVMESVSAPYTLDTERVVVTASIGYTIFPQDDADADTLLRHADQAMYAAKQAGRNRFHQFDAAQERALQLLRAQGHYLREALAQAQFILYLQPKVDMRSGTVVGAEVLSRWQHPERGLVPPGEFLPLLEGTDLEIGFGEWVAEAALTVLEQLQDRGMPMPLSINIAAQHLQQPDFADWVAGCLARHPRVPAHLVEIEITESAALYDLSAVADTLNALRAMGVTVALDDFGTGYSSLTYLRRLPMDTLKIDQSFVHGMMGDPGDLAIVQGVIGLARSFGYRVIAEGVETVEQGQMLLQLGCLQAQGYCIARPMPLEDFIGWTPTWQPPAGWQRNRPVL</sequence>
<dbReference type="InterPro" id="IPR013655">
    <property type="entry name" value="PAS_fold_3"/>
</dbReference>
<feature type="transmembrane region" description="Helical" evidence="1">
    <location>
        <begin position="32"/>
        <end position="50"/>
    </location>
</feature>
<dbReference type="Gene3D" id="3.20.20.450">
    <property type="entry name" value="EAL domain"/>
    <property type="match status" value="1"/>
</dbReference>
<feature type="transmembrane region" description="Helical" evidence="1">
    <location>
        <begin position="99"/>
        <end position="117"/>
    </location>
</feature>
<feature type="domain" description="PAC" evidence="3">
    <location>
        <begin position="780"/>
        <end position="833"/>
    </location>
</feature>
<dbReference type="Pfam" id="PF00563">
    <property type="entry name" value="EAL"/>
    <property type="match status" value="1"/>
</dbReference>
<dbReference type="InterPro" id="IPR013767">
    <property type="entry name" value="PAS_fold"/>
</dbReference>
<evidence type="ECO:0000259" key="5">
    <source>
        <dbReference type="PROSITE" id="PS50887"/>
    </source>
</evidence>
<dbReference type="SMART" id="SM00091">
    <property type="entry name" value="PAS"/>
    <property type="match status" value="5"/>
</dbReference>
<feature type="domain" description="PAS" evidence="2">
    <location>
        <begin position="602"/>
        <end position="649"/>
    </location>
</feature>
<dbReference type="InterPro" id="IPR001610">
    <property type="entry name" value="PAC"/>
</dbReference>
<feature type="domain" description="GGDEF" evidence="5">
    <location>
        <begin position="865"/>
        <end position="998"/>
    </location>
</feature>
<dbReference type="PANTHER" id="PTHR44757:SF2">
    <property type="entry name" value="BIOFILM ARCHITECTURE MAINTENANCE PROTEIN MBAA"/>
    <property type="match status" value="1"/>
</dbReference>
<evidence type="ECO:0000313" key="6">
    <source>
        <dbReference type="EMBL" id="TWG38123.1"/>
    </source>
</evidence>
<evidence type="ECO:0000256" key="1">
    <source>
        <dbReference type="SAM" id="Phobius"/>
    </source>
</evidence>
<dbReference type="InterPro" id="IPR001633">
    <property type="entry name" value="EAL_dom"/>
</dbReference>
<dbReference type="SMART" id="SM00086">
    <property type="entry name" value="PAC"/>
    <property type="match status" value="4"/>
</dbReference>
<dbReference type="InterPro" id="IPR052155">
    <property type="entry name" value="Biofilm_reg_signaling"/>
</dbReference>
<evidence type="ECO:0000259" key="4">
    <source>
        <dbReference type="PROSITE" id="PS50883"/>
    </source>
</evidence>
<proteinExistence type="predicted"/>
<name>A0A561XPT9_ACIDE</name>
<dbReference type="PANTHER" id="PTHR44757">
    <property type="entry name" value="DIGUANYLATE CYCLASE DGCP"/>
    <property type="match status" value="1"/>
</dbReference>
<dbReference type="CDD" id="cd00130">
    <property type="entry name" value="PAS"/>
    <property type="match status" value="3"/>
</dbReference>
<dbReference type="PROSITE" id="PS50883">
    <property type="entry name" value="EAL"/>
    <property type="match status" value="1"/>
</dbReference>
<organism evidence="6 7">
    <name type="scientific">Acidovorax delafieldii</name>
    <name type="common">Pseudomonas delafieldii</name>
    <dbReference type="NCBI Taxonomy" id="47920"/>
    <lineage>
        <taxon>Bacteria</taxon>
        <taxon>Pseudomonadati</taxon>
        <taxon>Pseudomonadota</taxon>
        <taxon>Betaproteobacteria</taxon>
        <taxon>Burkholderiales</taxon>
        <taxon>Comamonadaceae</taxon>
        <taxon>Acidovorax</taxon>
    </lineage>
</organism>
<dbReference type="CDD" id="cd01949">
    <property type="entry name" value="GGDEF"/>
    <property type="match status" value="1"/>
</dbReference>
<evidence type="ECO:0000259" key="3">
    <source>
        <dbReference type="PROSITE" id="PS50113"/>
    </source>
</evidence>
<dbReference type="NCBIfam" id="TIGR00254">
    <property type="entry name" value="GGDEF"/>
    <property type="match status" value="1"/>
</dbReference>
<feature type="domain" description="PAS" evidence="2">
    <location>
        <begin position="351"/>
        <end position="377"/>
    </location>
</feature>
<gene>
    <name evidence="6" type="ORF">ATF69_2063</name>
</gene>
<dbReference type="Pfam" id="PF00990">
    <property type="entry name" value="GGDEF"/>
    <property type="match status" value="1"/>
</dbReference>
<dbReference type="EMBL" id="VJWE01000012">
    <property type="protein sequence ID" value="TWG38123.1"/>
    <property type="molecule type" value="Genomic_DNA"/>
</dbReference>
<dbReference type="CDD" id="cd01948">
    <property type="entry name" value="EAL"/>
    <property type="match status" value="1"/>
</dbReference>
<feature type="transmembrane region" description="Helical" evidence="1">
    <location>
        <begin position="129"/>
        <end position="149"/>
    </location>
</feature>
<dbReference type="SUPFAM" id="SSF141868">
    <property type="entry name" value="EAL domain-like"/>
    <property type="match status" value="1"/>
</dbReference>
<dbReference type="SUPFAM" id="SSF55073">
    <property type="entry name" value="Nucleotide cyclase"/>
    <property type="match status" value="1"/>
</dbReference>
<dbReference type="GO" id="GO:0003824">
    <property type="term" value="F:catalytic activity"/>
    <property type="evidence" value="ECO:0007669"/>
    <property type="project" value="UniProtKB-ARBA"/>
</dbReference>
<dbReference type="AlphaFoldDB" id="A0A561XPT9"/>
<dbReference type="Gene3D" id="3.30.70.270">
    <property type="match status" value="1"/>
</dbReference>
<dbReference type="PROSITE" id="PS50887">
    <property type="entry name" value="GGDEF"/>
    <property type="match status" value="1"/>
</dbReference>
<dbReference type="Pfam" id="PF08447">
    <property type="entry name" value="PAS_3"/>
    <property type="match status" value="3"/>
</dbReference>
<dbReference type="InterPro" id="IPR000160">
    <property type="entry name" value="GGDEF_dom"/>
</dbReference>
<dbReference type="InterPro" id="IPR029787">
    <property type="entry name" value="Nucleotide_cyclase"/>
</dbReference>
<dbReference type="GO" id="GO:0006355">
    <property type="term" value="P:regulation of DNA-templated transcription"/>
    <property type="evidence" value="ECO:0007669"/>
    <property type="project" value="InterPro"/>
</dbReference>
<evidence type="ECO:0000259" key="2">
    <source>
        <dbReference type="PROSITE" id="PS50112"/>
    </source>
</evidence>
<dbReference type="NCBIfam" id="TIGR00229">
    <property type="entry name" value="sensory_box"/>
    <property type="match status" value="3"/>
</dbReference>
<dbReference type="InterPro" id="IPR035965">
    <property type="entry name" value="PAS-like_dom_sf"/>
</dbReference>
<feature type="transmembrane region" description="Helical" evidence="1">
    <location>
        <begin position="62"/>
        <end position="93"/>
    </location>
</feature>
<dbReference type="SUPFAM" id="SSF55785">
    <property type="entry name" value="PYP-like sensor domain (PAS domain)"/>
    <property type="match status" value="5"/>
</dbReference>
<dbReference type="GeneID" id="51111130"/>
<dbReference type="SMART" id="SM00267">
    <property type="entry name" value="GGDEF"/>
    <property type="match status" value="1"/>
</dbReference>
<feature type="domain" description="PAC" evidence="3">
    <location>
        <begin position="276"/>
        <end position="329"/>
    </location>
</feature>
<feature type="domain" description="PAC" evidence="3">
    <location>
        <begin position="528"/>
        <end position="579"/>
    </location>
</feature>
<dbReference type="RefSeq" id="WP_146870860.1">
    <property type="nucleotide sequence ID" value="NZ_VJWE01000012.1"/>
</dbReference>
<feature type="domain" description="EAL" evidence="4">
    <location>
        <begin position="1007"/>
        <end position="1261"/>
    </location>
</feature>
<dbReference type="Gene3D" id="3.30.450.20">
    <property type="entry name" value="PAS domain"/>
    <property type="match status" value="5"/>
</dbReference>
<dbReference type="Pfam" id="PF13426">
    <property type="entry name" value="PAS_9"/>
    <property type="match status" value="1"/>
</dbReference>
<dbReference type="Pfam" id="PF00989">
    <property type="entry name" value="PAS"/>
    <property type="match status" value="1"/>
</dbReference>
<keyword evidence="1" id="KW-0812">Transmembrane</keyword>
<dbReference type="InterPro" id="IPR035919">
    <property type="entry name" value="EAL_sf"/>
</dbReference>
<dbReference type="FunFam" id="3.30.70.270:FF:000001">
    <property type="entry name" value="Diguanylate cyclase domain protein"/>
    <property type="match status" value="1"/>
</dbReference>